<gene>
    <name evidence="2" type="ORF">PCOR1329_LOCUS5342</name>
</gene>
<evidence type="ECO:0000313" key="2">
    <source>
        <dbReference type="EMBL" id="CAK0795785.1"/>
    </source>
</evidence>
<sequence length="604" mass="65000">EGPDQLQSYVKGRHLHGSLRDEELSIGAILDRLAHSGPSALAEEAGDHLDQIPRAGEGCVGSGPGCAKVAQPSWPGGDGYRRGELLLAGLTFPTYDDRDTIRLSRGLRKALQLGGGKLEERQCMLRADSRGRGLPGAGLPGGRSSGPGLDPQPRVGALPRLQVARGPREGLWAEASAATRAPGEAPERIDRAEREVRGCIRDVPHPRRNKDCRSLRTFPLERLGDVVLNFVRVDSPGRVIFERVSGSAAGPQAKQRWQLIHGRRARIFRAGPEIDEQTLLADLTQRANNWGGSPPCDYVALGWKALLNQVAGDVAPIDPPTANEDTALTIAGWGLQAWSRRRCRARDVPDAVTMPDERLVALEVMAGSGHWTQTWRARGLTAQEPIECYQDPLERTGPRGDRNARGRGARRRILQDIAESEVNAIGLESVCANFRPWIRCNGGARAAAHPDGVEPLLPSEEAGKDIAEVIERSLDRGKLARAENPAPDGIYPAIWGAERGRRERVSLGGPLPGTSRRHCWASQVCHWTFVEILAQGALAGAAPAGGRAAGDCDGALGPQGQLDAAVLDPEIDSRETHSAGAAHEAEVRPRGKQREGQVDVAMFS</sequence>
<protein>
    <submittedName>
        <fullName evidence="2">Uncharacterized protein</fullName>
    </submittedName>
</protein>
<dbReference type="EMBL" id="CAUYUJ010001405">
    <property type="protein sequence ID" value="CAK0795785.1"/>
    <property type="molecule type" value="Genomic_DNA"/>
</dbReference>
<comment type="caution">
    <text evidence="2">The sequence shown here is derived from an EMBL/GenBank/DDBJ whole genome shotgun (WGS) entry which is preliminary data.</text>
</comment>
<proteinExistence type="predicted"/>
<evidence type="ECO:0000256" key="1">
    <source>
        <dbReference type="SAM" id="MobiDB-lite"/>
    </source>
</evidence>
<evidence type="ECO:0000313" key="3">
    <source>
        <dbReference type="Proteomes" id="UP001189429"/>
    </source>
</evidence>
<dbReference type="Proteomes" id="UP001189429">
    <property type="component" value="Unassembled WGS sequence"/>
</dbReference>
<keyword evidence="3" id="KW-1185">Reference proteome</keyword>
<organism evidence="2 3">
    <name type="scientific">Prorocentrum cordatum</name>
    <dbReference type="NCBI Taxonomy" id="2364126"/>
    <lineage>
        <taxon>Eukaryota</taxon>
        <taxon>Sar</taxon>
        <taxon>Alveolata</taxon>
        <taxon>Dinophyceae</taxon>
        <taxon>Prorocentrales</taxon>
        <taxon>Prorocentraceae</taxon>
        <taxon>Prorocentrum</taxon>
    </lineage>
</organism>
<feature type="region of interest" description="Disordered" evidence="1">
    <location>
        <begin position="569"/>
        <end position="604"/>
    </location>
</feature>
<feature type="compositionally biased region" description="Basic and acidic residues" evidence="1">
    <location>
        <begin position="571"/>
        <end position="597"/>
    </location>
</feature>
<reference evidence="2" key="1">
    <citation type="submission" date="2023-10" db="EMBL/GenBank/DDBJ databases">
        <authorList>
            <person name="Chen Y."/>
            <person name="Shah S."/>
            <person name="Dougan E. K."/>
            <person name="Thang M."/>
            <person name="Chan C."/>
        </authorList>
    </citation>
    <scope>NUCLEOTIDE SEQUENCE [LARGE SCALE GENOMIC DNA]</scope>
</reference>
<feature type="non-terminal residue" evidence="2">
    <location>
        <position position="1"/>
    </location>
</feature>
<name>A0ABN9PVY7_9DINO</name>
<accession>A0ABN9PVY7</accession>
<feature type="compositionally biased region" description="Gly residues" evidence="1">
    <location>
        <begin position="133"/>
        <end position="145"/>
    </location>
</feature>
<feature type="region of interest" description="Disordered" evidence="1">
    <location>
        <begin position="129"/>
        <end position="155"/>
    </location>
</feature>